<reference evidence="5 6" key="1">
    <citation type="journal article" date="2003" name="Int. J. Syst. Evol. Microbiol.">
        <title>Kocuria polaris sp. nov., an orange-pigmented psychrophilic bacterium isolated from an Antarctic cyanobacterial mat sample.</title>
        <authorList>
            <person name="Reddy G.S."/>
            <person name="Prakash J.S."/>
            <person name="Prabahar V."/>
            <person name="Matsumoto G.I."/>
            <person name="Stackebrandt E."/>
            <person name="Shivaji S."/>
        </authorList>
    </citation>
    <scope>NUCLEOTIDE SEQUENCE [LARGE SCALE GENOMIC DNA]</scope>
    <source>
        <strain evidence="5 6">CMS 76or</strain>
    </source>
</reference>
<dbReference type="SMART" id="SM00822">
    <property type="entry name" value="PKS_KR"/>
    <property type="match status" value="1"/>
</dbReference>
<dbReference type="PRINTS" id="PR00081">
    <property type="entry name" value="GDHRDH"/>
</dbReference>
<feature type="domain" description="Ketoreductase" evidence="4">
    <location>
        <begin position="2"/>
        <end position="183"/>
    </location>
</feature>
<keyword evidence="6" id="KW-1185">Reference proteome</keyword>
<evidence type="ECO:0000256" key="1">
    <source>
        <dbReference type="ARBA" id="ARBA00006484"/>
    </source>
</evidence>
<organism evidence="5 6">
    <name type="scientific">Kocuria rosea subsp. polaris</name>
    <dbReference type="NCBI Taxonomy" id="136273"/>
    <lineage>
        <taxon>Bacteria</taxon>
        <taxon>Bacillati</taxon>
        <taxon>Actinomycetota</taxon>
        <taxon>Actinomycetes</taxon>
        <taxon>Micrococcales</taxon>
        <taxon>Micrococcaceae</taxon>
        <taxon>Kocuria</taxon>
    </lineage>
</organism>
<dbReference type="InterPro" id="IPR036291">
    <property type="entry name" value="NAD(P)-bd_dom_sf"/>
</dbReference>
<dbReference type="AlphaFoldDB" id="A0A0A6VNS4"/>
<protein>
    <submittedName>
        <fullName evidence="5">Short-chain dehydrogenase</fullName>
    </submittedName>
</protein>
<dbReference type="Proteomes" id="UP000030466">
    <property type="component" value="Unassembled WGS sequence"/>
</dbReference>
<dbReference type="RefSeq" id="WP_035930281.1">
    <property type="nucleotide sequence ID" value="NZ_JSUH01000021.1"/>
</dbReference>
<dbReference type="CDD" id="cd05233">
    <property type="entry name" value="SDR_c"/>
    <property type="match status" value="1"/>
</dbReference>
<evidence type="ECO:0000313" key="5">
    <source>
        <dbReference type="EMBL" id="KHD96296.1"/>
    </source>
</evidence>
<evidence type="ECO:0000256" key="3">
    <source>
        <dbReference type="RuleBase" id="RU000363"/>
    </source>
</evidence>
<dbReference type="PIRSF" id="PIRSF000126">
    <property type="entry name" value="11-beta-HSD1"/>
    <property type="match status" value="1"/>
</dbReference>
<comment type="caution">
    <text evidence="5">The sequence shown here is derived from an EMBL/GenBank/DDBJ whole genome shotgun (WGS) entry which is preliminary data.</text>
</comment>
<evidence type="ECO:0000313" key="6">
    <source>
        <dbReference type="Proteomes" id="UP000030466"/>
    </source>
</evidence>
<dbReference type="PANTHER" id="PTHR44196:SF2">
    <property type="entry name" value="SHORT-CHAIN DEHYDROGENASE-RELATED"/>
    <property type="match status" value="1"/>
</dbReference>
<name>A0A0A6VNS4_KOCRO</name>
<dbReference type="OrthoDB" id="9797538at2"/>
<accession>A0A0A6VNS4</accession>
<dbReference type="Gene3D" id="3.40.50.720">
    <property type="entry name" value="NAD(P)-binding Rossmann-like Domain"/>
    <property type="match status" value="1"/>
</dbReference>
<dbReference type="GO" id="GO:0016491">
    <property type="term" value="F:oxidoreductase activity"/>
    <property type="evidence" value="ECO:0007669"/>
    <property type="project" value="UniProtKB-KW"/>
</dbReference>
<dbReference type="EMBL" id="JSUH01000021">
    <property type="protein sequence ID" value="KHD96296.1"/>
    <property type="molecule type" value="Genomic_DNA"/>
</dbReference>
<dbReference type="Pfam" id="PF00106">
    <property type="entry name" value="adh_short"/>
    <property type="match status" value="1"/>
</dbReference>
<dbReference type="InterPro" id="IPR002347">
    <property type="entry name" value="SDR_fam"/>
</dbReference>
<dbReference type="PRINTS" id="PR00080">
    <property type="entry name" value="SDRFAMILY"/>
</dbReference>
<evidence type="ECO:0000259" key="4">
    <source>
        <dbReference type="SMART" id="SM00822"/>
    </source>
</evidence>
<comment type="similarity">
    <text evidence="1 3">Belongs to the short-chain dehydrogenases/reductases (SDR) family.</text>
</comment>
<dbReference type="InterPro" id="IPR057326">
    <property type="entry name" value="KR_dom"/>
</dbReference>
<gene>
    <name evidence="5" type="ORF">GY22_16355</name>
</gene>
<dbReference type="GO" id="GO:0016020">
    <property type="term" value="C:membrane"/>
    <property type="evidence" value="ECO:0007669"/>
    <property type="project" value="TreeGrafter"/>
</dbReference>
<evidence type="ECO:0000256" key="2">
    <source>
        <dbReference type="ARBA" id="ARBA00023002"/>
    </source>
</evidence>
<dbReference type="PANTHER" id="PTHR44196">
    <property type="entry name" value="DEHYDROGENASE/REDUCTASE SDR FAMILY MEMBER 7B"/>
    <property type="match status" value="1"/>
</dbReference>
<sequence>MLTALVTGGTSGIGAAFAEALARRGNALVLVARDADRLEQTASRLRSEHGVPVEVLPADLSDRTDVDRVAARVEDPERPVDVLVNNAGFSVKTSFADPDTGAHDRAFEVMCRAVLVLSSAAARAMTARGSGWIINVSSTAGLVTMGSYSAIKAYTTAFTEALAVELHGTGVHVTALLPGWVRTEFHERAGISGSSIPSFMWLSPERVVEEALDDVARGKVLSMPTKRYRLLGFALRHLPRSAVRRISGLVASARQKERAAGS</sequence>
<proteinExistence type="inferred from homology"/>
<dbReference type="SUPFAM" id="SSF51735">
    <property type="entry name" value="NAD(P)-binding Rossmann-fold domains"/>
    <property type="match status" value="1"/>
</dbReference>
<keyword evidence="2" id="KW-0560">Oxidoreductase</keyword>